<protein>
    <recommendedName>
        <fullName evidence="7">Patatin</fullName>
        <ecNumber evidence="7">3.1.1.-</ecNumber>
    </recommendedName>
</protein>
<dbReference type="Gene3D" id="3.40.1090.10">
    <property type="entry name" value="Cytosolic phospholipase A2 catalytic domain"/>
    <property type="match status" value="1"/>
</dbReference>
<dbReference type="AlphaFoldDB" id="A0AAD3T8C0"/>
<evidence type="ECO:0000256" key="5">
    <source>
        <dbReference type="ARBA" id="ARBA00023098"/>
    </source>
</evidence>
<keyword evidence="10" id="KW-1185">Reference proteome</keyword>
<evidence type="ECO:0000259" key="8">
    <source>
        <dbReference type="PROSITE" id="PS51635"/>
    </source>
</evidence>
<feature type="short sequence motif" description="DGA/G" evidence="6">
    <location>
        <begin position="215"/>
        <end position="217"/>
    </location>
</feature>
<organism evidence="9 10">
    <name type="scientific">Nepenthes gracilis</name>
    <name type="common">Slender pitcher plant</name>
    <dbReference type="NCBI Taxonomy" id="150966"/>
    <lineage>
        <taxon>Eukaryota</taxon>
        <taxon>Viridiplantae</taxon>
        <taxon>Streptophyta</taxon>
        <taxon>Embryophyta</taxon>
        <taxon>Tracheophyta</taxon>
        <taxon>Spermatophyta</taxon>
        <taxon>Magnoliopsida</taxon>
        <taxon>eudicotyledons</taxon>
        <taxon>Gunneridae</taxon>
        <taxon>Pentapetalae</taxon>
        <taxon>Caryophyllales</taxon>
        <taxon>Nepenthaceae</taxon>
        <taxon>Nepenthes</taxon>
    </lineage>
</organism>
<dbReference type="SUPFAM" id="SSF52151">
    <property type="entry name" value="FabD/lysophospholipase-like"/>
    <property type="match status" value="1"/>
</dbReference>
<name>A0AAD3T8C0_NEPGR</name>
<dbReference type="Proteomes" id="UP001279734">
    <property type="component" value="Unassembled WGS sequence"/>
</dbReference>
<comment type="similarity">
    <text evidence="1 7">Belongs to the patatin family.</text>
</comment>
<feature type="short sequence motif" description="GXSXG" evidence="6">
    <location>
        <begin position="64"/>
        <end position="68"/>
    </location>
</feature>
<evidence type="ECO:0000313" key="10">
    <source>
        <dbReference type="Proteomes" id="UP001279734"/>
    </source>
</evidence>
<dbReference type="PROSITE" id="PS51635">
    <property type="entry name" value="PNPLA"/>
    <property type="match status" value="1"/>
</dbReference>
<sequence>MEEQPPYQSPPPPKEGNLITVLAVDGGGIRGIIPAVILSFLESQLQEIDGEEARVADYFDVVAGTSTGGLIATMLTAPNENNRPLFSAKEIVPFYLENCPKIFPQSGGICGSVVTFLKELVGPKYDGKYLHKLLREVLGKTRLHQALTNLVIPTFDIKQLQPILFSKYKVAIAPALDALLSDICIGTSAAPTYMPSFYFENTDERGIVREFNLIDGGVAANNPTLTAITEVMRDMTKKNREIAATEPWDCDRFLVISLGTGSAKNEHKYDARAASKWGIITWLYDDGSSPLLDAFNQSMADMVDYHISVVFEAYRSLDNYLRIQDDTLTGTAASLDAATRKNLGDLVKIGEALLKKPVSRLNPETGDYQPIPNAGTNEEALKRFARKLSDERKRRQSKIQNV</sequence>
<dbReference type="InterPro" id="IPR016035">
    <property type="entry name" value="Acyl_Trfase/lysoPLipase"/>
</dbReference>
<feature type="domain" description="PNPLA" evidence="8">
    <location>
        <begin position="22"/>
        <end position="228"/>
    </location>
</feature>
<evidence type="ECO:0000313" key="9">
    <source>
        <dbReference type="EMBL" id="GMH25233.1"/>
    </source>
</evidence>
<gene>
    <name evidence="9" type="ORF">Nepgr_027076</name>
</gene>
<dbReference type="PANTHER" id="PTHR32176">
    <property type="entry name" value="XYLOSE ISOMERASE"/>
    <property type="match status" value="1"/>
</dbReference>
<keyword evidence="3" id="KW-0611">Plant defense</keyword>
<dbReference type="GO" id="GO:0006952">
    <property type="term" value="P:defense response"/>
    <property type="evidence" value="ECO:0007669"/>
    <property type="project" value="UniProtKB-KW"/>
</dbReference>
<dbReference type="Pfam" id="PF01734">
    <property type="entry name" value="Patatin"/>
    <property type="match status" value="1"/>
</dbReference>
<dbReference type="InterPro" id="IPR002641">
    <property type="entry name" value="PNPLA_dom"/>
</dbReference>
<keyword evidence="5 6" id="KW-0443">Lipid metabolism</keyword>
<comment type="function">
    <text evidence="7">Lipolytic acyl hydrolase (LAH).</text>
</comment>
<dbReference type="GO" id="GO:0016042">
    <property type="term" value="P:lipid catabolic process"/>
    <property type="evidence" value="ECO:0007669"/>
    <property type="project" value="UniProtKB-UniRule"/>
</dbReference>
<feature type="active site" description="Nucleophile" evidence="6">
    <location>
        <position position="66"/>
    </location>
</feature>
<proteinExistence type="inferred from homology"/>
<comment type="caution">
    <text evidence="9">The sequence shown here is derived from an EMBL/GenBank/DDBJ whole genome shotgun (WGS) entry which is preliminary data.</text>
</comment>
<dbReference type="FunFam" id="3.40.1090.10:FF:000005">
    <property type="entry name" value="Patatin"/>
    <property type="match status" value="1"/>
</dbReference>
<dbReference type="GO" id="GO:0004620">
    <property type="term" value="F:phospholipase activity"/>
    <property type="evidence" value="ECO:0007669"/>
    <property type="project" value="TreeGrafter"/>
</dbReference>
<dbReference type="EC" id="3.1.1.-" evidence="7"/>
<dbReference type="GO" id="GO:0047372">
    <property type="term" value="F:monoacylglycerol lipase activity"/>
    <property type="evidence" value="ECO:0007669"/>
    <property type="project" value="TreeGrafter"/>
</dbReference>
<keyword evidence="2 6" id="KW-0378">Hydrolase</keyword>
<dbReference type="CDD" id="cd07214">
    <property type="entry name" value="Pat17_isozyme_like"/>
    <property type="match status" value="1"/>
</dbReference>
<evidence type="ECO:0000256" key="2">
    <source>
        <dbReference type="ARBA" id="ARBA00022801"/>
    </source>
</evidence>
<keyword evidence="4 6" id="KW-0442">Lipid degradation</keyword>
<feature type="active site" description="Proton acceptor" evidence="6">
    <location>
        <position position="215"/>
    </location>
</feature>
<evidence type="ECO:0000256" key="7">
    <source>
        <dbReference type="RuleBase" id="RU361262"/>
    </source>
</evidence>
<evidence type="ECO:0000256" key="6">
    <source>
        <dbReference type="PROSITE-ProRule" id="PRU01161"/>
    </source>
</evidence>
<comment type="domain">
    <text evidence="7">The nitrogen atoms of the two glycine residues in the GGXR motif define the oxyanion hole, and stabilize the oxyanion that forms during the nucleophilic attack by the catalytic serine during substrate cleavage.</text>
</comment>
<evidence type="ECO:0000256" key="4">
    <source>
        <dbReference type="ARBA" id="ARBA00022963"/>
    </source>
</evidence>
<feature type="short sequence motif" description="GXGXXG" evidence="6">
    <location>
        <begin position="26"/>
        <end position="31"/>
    </location>
</feature>
<reference evidence="9" key="1">
    <citation type="submission" date="2023-05" db="EMBL/GenBank/DDBJ databases">
        <title>Nepenthes gracilis genome sequencing.</title>
        <authorList>
            <person name="Fukushima K."/>
        </authorList>
    </citation>
    <scope>NUCLEOTIDE SEQUENCE</scope>
    <source>
        <strain evidence="9">SING2019-196</strain>
    </source>
</reference>
<evidence type="ECO:0000256" key="3">
    <source>
        <dbReference type="ARBA" id="ARBA00022821"/>
    </source>
</evidence>
<accession>A0AAD3T8C0</accession>
<dbReference type="PANTHER" id="PTHR32176:SF92">
    <property type="entry name" value="XYLOSE ISOMERASE"/>
    <property type="match status" value="1"/>
</dbReference>
<evidence type="ECO:0000256" key="1">
    <source>
        <dbReference type="ARBA" id="ARBA00010240"/>
    </source>
</evidence>
<dbReference type="EMBL" id="BSYO01000029">
    <property type="protein sequence ID" value="GMH25233.1"/>
    <property type="molecule type" value="Genomic_DNA"/>
</dbReference>